<name>W5MMJ5_LEPOC</name>
<evidence type="ECO:0000256" key="1">
    <source>
        <dbReference type="ARBA" id="ARBA00004496"/>
    </source>
</evidence>
<dbReference type="InterPro" id="IPR034932">
    <property type="entry name" value="BRAP2_RRM"/>
</dbReference>
<feature type="region of interest" description="Disordered" evidence="9">
    <location>
        <begin position="76"/>
        <end position="130"/>
    </location>
</feature>
<evidence type="ECO:0000256" key="4">
    <source>
        <dbReference type="ARBA" id="ARBA00022723"/>
    </source>
</evidence>
<evidence type="ECO:0000256" key="9">
    <source>
        <dbReference type="SAM" id="MobiDB-lite"/>
    </source>
</evidence>
<evidence type="ECO:0000256" key="3">
    <source>
        <dbReference type="ARBA" id="ARBA00022553"/>
    </source>
</evidence>
<dbReference type="Pfam" id="PF13639">
    <property type="entry name" value="zf-RING_2"/>
    <property type="match status" value="1"/>
</dbReference>
<dbReference type="eggNOG" id="KOG0804">
    <property type="taxonomic scope" value="Eukaryota"/>
</dbReference>
<dbReference type="CDD" id="cd16457">
    <property type="entry name" value="RING-H2_BRAP2"/>
    <property type="match status" value="1"/>
</dbReference>
<dbReference type="Proteomes" id="UP000018468">
    <property type="component" value="Linkage group LG20"/>
</dbReference>
<keyword evidence="5 7" id="KW-0863">Zinc-finger</keyword>
<dbReference type="PANTHER" id="PTHR24007:SF7">
    <property type="entry name" value="BRCA1-ASSOCIATED PROTEIN"/>
    <property type="match status" value="1"/>
</dbReference>
<dbReference type="GO" id="GO:0003676">
    <property type="term" value="F:nucleic acid binding"/>
    <property type="evidence" value="ECO:0007669"/>
    <property type="project" value="InterPro"/>
</dbReference>
<dbReference type="InterPro" id="IPR013083">
    <property type="entry name" value="Znf_RING/FYVE/PHD"/>
</dbReference>
<dbReference type="SUPFAM" id="SSF57850">
    <property type="entry name" value="RING/U-box"/>
    <property type="match status" value="1"/>
</dbReference>
<keyword evidence="4" id="KW-0479">Metal-binding</keyword>
<dbReference type="FunFam" id="3.30.40.10:FF:000206">
    <property type="entry name" value="BRCA1-associated protein isoform X1"/>
    <property type="match status" value="1"/>
</dbReference>
<dbReference type="InterPro" id="IPR047243">
    <property type="entry name" value="RING-H2_BRAP2"/>
</dbReference>
<dbReference type="InterPro" id="IPR001841">
    <property type="entry name" value="Znf_RING"/>
</dbReference>
<keyword evidence="12" id="KW-1185">Reference proteome</keyword>
<dbReference type="GO" id="GO:0061630">
    <property type="term" value="F:ubiquitin protein ligase activity"/>
    <property type="evidence" value="ECO:0000318"/>
    <property type="project" value="GO_Central"/>
</dbReference>
<dbReference type="SMART" id="SM00184">
    <property type="entry name" value="RING"/>
    <property type="match status" value="1"/>
</dbReference>
<dbReference type="EMBL" id="AHAT01005232">
    <property type="status" value="NOT_ANNOTATED_CDS"/>
    <property type="molecule type" value="Genomic_DNA"/>
</dbReference>
<dbReference type="Ensembl" id="ENSLOCT00000009615.1">
    <property type="protein sequence ID" value="ENSLOCP00000009604.1"/>
    <property type="gene ID" value="ENSLOCG00000007908.1"/>
</dbReference>
<feature type="compositionally biased region" description="Basic residues" evidence="9">
    <location>
        <begin position="578"/>
        <end position="588"/>
    </location>
</feature>
<evidence type="ECO:0000313" key="11">
    <source>
        <dbReference type="Ensembl" id="ENSLOCP00000009604.1"/>
    </source>
</evidence>
<dbReference type="GO" id="GO:0005737">
    <property type="term" value="C:cytoplasm"/>
    <property type="evidence" value="ECO:0000318"/>
    <property type="project" value="GO_Central"/>
</dbReference>
<evidence type="ECO:0000313" key="12">
    <source>
        <dbReference type="Proteomes" id="UP000018468"/>
    </source>
</evidence>
<evidence type="ECO:0000259" key="10">
    <source>
        <dbReference type="PROSITE" id="PS50089"/>
    </source>
</evidence>
<dbReference type="HOGENOM" id="CLU_009969_3_0_1"/>
<dbReference type="InParanoid" id="W5MMJ5"/>
<feature type="compositionally biased region" description="Polar residues" evidence="9">
    <location>
        <begin position="120"/>
        <end position="130"/>
    </location>
</feature>
<organism evidence="11 12">
    <name type="scientific">Lepisosteus oculatus</name>
    <name type="common">Spotted gar</name>
    <dbReference type="NCBI Taxonomy" id="7918"/>
    <lineage>
        <taxon>Eukaryota</taxon>
        <taxon>Metazoa</taxon>
        <taxon>Chordata</taxon>
        <taxon>Craniata</taxon>
        <taxon>Vertebrata</taxon>
        <taxon>Euteleostomi</taxon>
        <taxon>Actinopterygii</taxon>
        <taxon>Neopterygii</taxon>
        <taxon>Holostei</taxon>
        <taxon>Semionotiformes</taxon>
        <taxon>Lepisosteidae</taxon>
        <taxon>Lepisosteus</taxon>
    </lineage>
</organism>
<reference evidence="12" key="1">
    <citation type="submission" date="2011-12" db="EMBL/GenBank/DDBJ databases">
        <title>The Draft Genome of Lepisosteus oculatus.</title>
        <authorList>
            <consortium name="The Broad Institute Genome Assembly &amp; Analysis Group"/>
            <consortium name="Computational R&amp;D Group"/>
            <consortium name="and Sequencing Platform"/>
            <person name="Di Palma F."/>
            <person name="Alfoldi J."/>
            <person name="Johnson J."/>
            <person name="Berlin A."/>
            <person name="Gnerre S."/>
            <person name="Jaffe D."/>
            <person name="MacCallum I."/>
            <person name="Young S."/>
            <person name="Walker B.J."/>
            <person name="Lander E.S."/>
            <person name="Lindblad-Toh K."/>
        </authorList>
    </citation>
    <scope>NUCLEOTIDE SEQUENCE [LARGE SCALE GENOMIC DNA]</scope>
</reference>
<dbReference type="GO" id="GO:0008139">
    <property type="term" value="F:nuclear localization sequence binding"/>
    <property type="evidence" value="ECO:0007669"/>
    <property type="project" value="UniProtKB-ARBA"/>
</dbReference>
<feature type="coiled-coil region" evidence="8">
    <location>
        <begin position="437"/>
        <end position="520"/>
    </location>
</feature>
<dbReference type="EMBL" id="AHAT01005233">
    <property type="status" value="NOT_ANNOTATED_CDS"/>
    <property type="molecule type" value="Genomic_DNA"/>
</dbReference>
<dbReference type="Gene3D" id="3.30.40.10">
    <property type="entry name" value="Zinc/RING finger domain, C3HC4 (zinc finger)"/>
    <property type="match status" value="1"/>
</dbReference>
<sequence length="588" mass="66003">MSVSLVVIRLELADDSRLPEGFQYCAAGDMSDDEIKEEALGSAKACLSGKSTLEKTAIIHQHLGGRVMSDMVIETISPGQDQSDPGSAPNSRDAEGNSQESPGTSEKSKTGKEAAGQVPDSPSKQLPDQISFFSGNPSVEIVHGIMHLYKTNKMTSLTEHVRRSAMLCILAVPAAMTSHDLMKFVAPFNEVMEHMKIIRDSTPNQYMVLLKFSSQADADSFYTNCNGRQFNSIEDAVCQLVYVERAEVIKSEEGASLPVMDLTELPKCTVCLERMDESVNGVLTTLCNHSFHSQCLQLWEDTTCPVCRYCQTPEPVEENKCFECGVQEVRFLGNCTCHVGLKHVFPYRKAPKSLDHTQRMLQQDLQQEGVHSLQTSMHNVVLQLSEEKKTIFNSLKNDRLFSCIIDYSYLLTSQLDSQRIYWENKIVHLEKDTAEEINNMKAKFKETIEKCDSLEQKLSELTKEKQSLEKKCAQLNGRLAKLGGELREEAEMNKCLRANQAQLQAQLREEERRVRELAEHKDGRIAELQEQLRDVMFYLETQRQISQMPAEARQEIQEGQINIASAPAPSPGNTGRLAGRKGRGKRGK</sequence>
<feature type="region of interest" description="Disordered" evidence="9">
    <location>
        <begin position="549"/>
        <end position="588"/>
    </location>
</feature>
<keyword evidence="6" id="KW-0862">Zinc</keyword>
<dbReference type="PROSITE" id="PS50089">
    <property type="entry name" value="ZF_RING_2"/>
    <property type="match status" value="1"/>
</dbReference>
<dbReference type="GO" id="GO:0007265">
    <property type="term" value="P:Ras protein signal transduction"/>
    <property type="evidence" value="ECO:0000318"/>
    <property type="project" value="GO_Central"/>
</dbReference>
<proteinExistence type="predicted"/>
<dbReference type="Pfam" id="PF07576">
    <property type="entry name" value="BRAP2"/>
    <property type="match status" value="1"/>
</dbReference>
<dbReference type="GO" id="GO:0008270">
    <property type="term" value="F:zinc ion binding"/>
    <property type="evidence" value="ECO:0007669"/>
    <property type="project" value="UniProtKB-KW"/>
</dbReference>
<protein>
    <submittedName>
        <fullName evidence="11">BRCA1 associated protein</fullName>
    </submittedName>
</protein>
<keyword evidence="8" id="KW-0175">Coiled coil</keyword>
<dbReference type="CDD" id="cd12718">
    <property type="entry name" value="RRM_BRAP2"/>
    <property type="match status" value="1"/>
</dbReference>
<dbReference type="Bgee" id="ENSLOCG00000007908">
    <property type="expression patterns" value="Expressed in camera-type eye and 13 other cell types or tissues"/>
</dbReference>
<feature type="compositionally biased region" description="Polar residues" evidence="9">
    <location>
        <begin position="77"/>
        <end position="105"/>
    </location>
</feature>
<keyword evidence="2" id="KW-0963">Cytoplasm</keyword>
<accession>W5MMJ5</accession>
<dbReference type="InterPro" id="IPR011422">
    <property type="entry name" value="BRAP2/ETP1_RRM"/>
</dbReference>
<comment type="subcellular location">
    <subcellularLocation>
        <location evidence="1">Cytoplasm</location>
    </subcellularLocation>
</comment>
<feature type="domain" description="RING-type" evidence="10">
    <location>
        <begin position="268"/>
        <end position="308"/>
    </location>
</feature>
<dbReference type="PANTHER" id="PTHR24007">
    <property type="entry name" value="BRCA1-ASSOCIATED PROTEIN"/>
    <property type="match status" value="1"/>
</dbReference>
<reference evidence="11" key="2">
    <citation type="submission" date="2025-08" db="UniProtKB">
        <authorList>
            <consortium name="Ensembl"/>
        </authorList>
    </citation>
    <scope>IDENTIFICATION</scope>
</reference>
<dbReference type="GO" id="GO:0016567">
    <property type="term" value="P:protein ubiquitination"/>
    <property type="evidence" value="ECO:0000318"/>
    <property type="project" value="GO_Central"/>
</dbReference>
<dbReference type="GeneTree" id="ENSGT00500000044909"/>
<evidence type="ECO:0000256" key="7">
    <source>
        <dbReference type="PROSITE-ProRule" id="PRU00175"/>
    </source>
</evidence>
<evidence type="ECO:0000256" key="5">
    <source>
        <dbReference type="ARBA" id="ARBA00022771"/>
    </source>
</evidence>
<dbReference type="SUPFAM" id="SSF54928">
    <property type="entry name" value="RNA-binding domain, RBD"/>
    <property type="match status" value="1"/>
</dbReference>
<dbReference type="AlphaFoldDB" id="W5MMJ5"/>
<keyword evidence="3" id="KW-0597">Phosphoprotein</keyword>
<evidence type="ECO:0000256" key="6">
    <source>
        <dbReference type="ARBA" id="ARBA00022833"/>
    </source>
</evidence>
<evidence type="ECO:0000256" key="8">
    <source>
        <dbReference type="SAM" id="Coils"/>
    </source>
</evidence>
<reference evidence="11" key="3">
    <citation type="submission" date="2025-09" db="UniProtKB">
        <authorList>
            <consortium name="Ensembl"/>
        </authorList>
    </citation>
    <scope>IDENTIFICATION</scope>
</reference>
<dbReference type="InterPro" id="IPR035979">
    <property type="entry name" value="RBD_domain_sf"/>
</dbReference>
<dbReference type="STRING" id="7918.ENSLOCP00000009604"/>
<evidence type="ECO:0000256" key="2">
    <source>
        <dbReference type="ARBA" id="ARBA00022490"/>
    </source>
</evidence>